<dbReference type="FunFam" id="1.20.1260.100:FF:000001">
    <property type="entry name" value="translocator protein 2"/>
    <property type="match status" value="1"/>
</dbReference>
<feature type="transmembrane region" description="Helical" evidence="7">
    <location>
        <begin position="78"/>
        <end position="100"/>
    </location>
</feature>
<dbReference type="Pfam" id="PF03073">
    <property type="entry name" value="TspO_MBR"/>
    <property type="match status" value="1"/>
</dbReference>
<dbReference type="Proteomes" id="UP000825935">
    <property type="component" value="Chromosome 2"/>
</dbReference>
<evidence type="ECO:0000256" key="5">
    <source>
        <dbReference type="ARBA" id="ARBA00023136"/>
    </source>
</evidence>
<evidence type="ECO:0000313" key="9">
    <source>
        <dbReference type="Proteomes" id="UP000825935"/>
    </source>
</evidence>
<dbReference type="PANTHER" id="PTHR10057:SF0">
    <property type="entry name" value="TRANSLOCATOR PROTEIN"/>
    <property type="match status" value="1"/>
</dbReference>
<comment type="caution">
    <text evidence="8">The sequence shown here is derived from an EMBL/GenBank/DDBJ whole genome shotgun (WGS) entry which is preliminary data.</text>
</comment>
<dbReference type="AlphaFoldDB" id="A0A8T2VFZ0"/>
<protein>
    <submittedName>
        <fullName evidence="8">Uncharacterized protein</fullName>
    </submittedName>
</protein>
<feature type="compositionally biased region" description="Basic and acidic residues" evidence="6">
    <location>
        <begin position="1"/>
        <end position="28"/>
    </location>
</feature>
<feature type="region of interest" description="Disordered" evidence="6">
    <location>
        <begin position="1"/>
        <end position="30"/>
    </location>
</feature>
<organism evidence="8 9">
    <name type="scientific">Ceratopteris richardii</name>
    <name type="common">Triangle waterfern</name>
    <dbReference type="NCBI Taxonomy" id="49495"/>
    <lineage>
        <taxon>Eukaryota</taxon>
        <taxon>Viridiplantae</taxon>
        <taxon>Streptophyta</taxon>
        <taxon>Embryophyta</taxon>
        <taxon>Tracheophyta</taxon>
        <taxon>Polypodiopsida</taxon>
        <taxon>Polypodiidae</taxon>
        <taxon>Polypodiales</taxon>
        <taxon>Pteridineae</taxon>
        <taxon>Pteridaceae</taxon>
        <taxon>Parkerioideae</taxon>
        <taxon>Ceratopteris</taxon>
    </lineage>
</organism>
<feature type="transmembrane region" description="Helical" evidence="7">
    <location>
        <begin position="41"/>
        <end position="58"/>
    </location>
</feature>
<feature type="transmembrane region" description="Helical" evidence="7">
    <location>
        <begin position="112"/>
        <end position="129"/>
    </location>
</feature>
<reference evidence="8" key="1">
    <citation type="submission" date="2021-08" db="EMBL/GenBank/DDBJ databases">
        <title>WGS assembly of Ceratopteris richardii.</title>
        <authorList>
            <person name="Marchant D.B."/>
            <person name="Chen G."/>
            <person name="Jenkins J."/>
            <person name="Shu S."/>
            <person name="Leebens-Mack J."/>
            <person name="Grimwood J."/>
            <person name="Schmutz J."/>
            <person name="Soltis P."/>
            <person name="Soltis D."/>
            <person name="Chen Z.-H."/>
        </authorList>
    </citation>
    <scope>NUCLEOTIDE SEQUENCE</scope>
    <source>
        <strain evidence="8">Whitten #5841</strain>
        <tissue evidence="8">Leaf</tissue>
    </source>
</reference>
<dbReference type="GO" id="GO:0016020">
    <property type="term" value="C:membrane"/>
    <property type="evidence" value="ECO:0007669"/>
    <property type="project" value="UniProtKB-SubCell"/>
</dbReference>
<evidence type="ECO:0000313" key="8">
    <source>
        <dbReference type="EMBL" id="KAH7444816.1"/>
    </source>
</evidence>
<dbReference type="Gene3D" id="1.20.1260.100">
    <property type="entry name" value="TspO/MBR protein"/>
    <property type="match status" value="1"/>
</dbReference>
<dbReference type="GO" id="GO:0033013">
    <property type="term" value="P:tetrapyrrole metabolic process"/>
    <property type="evidence" value="ECO:0007669"/>
    <property type="project" value="UniProtKB-ARBA"/>
</dbReference>
<keyword evidence="9" id="KW-1185">Reference proteome</keyword>
<dbReference type="InterPro" id="IPR004307">
    <property type="entry name" value="TspO_MBR"/>
</dbReference>
<dbReference type="PIRSF" id="PIRSF005859">
    <property type="entry name" value="PBR"/>
    <property type="match status" value="1"/>
</dbReference>
<gene>
    <name evidence="8" type="ORF">KP509_02G093200</name>
</gene>
<dbReference type="OMA" id="WVDAGFH"/>
<evidence type="ECO:0000256" key="3">
    <source>
        <dbReference type="ARBA" id="ARBA00022692"/>
    </source>
</evidence>
<comment type="subcellular location">
    <subcellularLocation>
        <location evidence="1">Membrane</location>
        <topology evidence="1">Multi-pass membrane protein</topology>
    </subcellularLocation>
</comment>
<evidence type="ECO:0000256" key="1">
    <source>
        <dbReference type="ARBA" id="ARBA00004141"/>
    </source>
</evidence>
<keyword evidence="4 7" id="KW-1133">Transmembrane helix</keyword>
<feature type="transmembrane region" description="Helical" evidence="7">
    <location>
        <begin position="169"/>
        <end position="187"/>
    </location>
</feature>
<accession>A0A8T2VFZ0</accession>
<feature type="transmembrane region" description="Helical" evidence="7">
    <location>
        <begin position="135"/>
        <end position="157"/>
    </location>
</feature>
<comment type="similarity">
    <text evidence="2">Belongs to the TspO/BZRP family.</text>
</comment>
<evidence type="ECO:0000256" key="4">
    <source>
        <dbReference type="ARBA" id="ARBA00022989"/>
    </source>
</evidence>
<evidence type="ECO:0000256" key="6">
    <source>
        <dbReference type="SAM" id="MobiDB-lite"/>
    </source>
</evidence>
<dbReference type="OrthoDB" id="8841220at2759"/>
<proteinExistence type="inferred from homology"/>
<evidence type="ECO:0000256" key="7">
    <source>
        <dbReference type="SAM" id="Phobius"/>
    </source>
</evidence>
<name>A0A8T2VFZ0_CERRI</name>
<dbReference type="CDD" id="cd15904">
    <property type="entry name" value="TSPO_MBR"/>
    <property type="match status" value="1"/>
</dbReference>
<sequence length="191" mass="21143">MASEGLAKRVKDPAGKIKGEEYSKDRKVPPSAKHVKGLRSLLLAIGTPLLLGSIDAFFNGPNQPFYTDLQKPFWNPPGWLFGLAWSLLYPTMGLASWLVWAEGGWVKQKPALGLYIVQLVLNLLWPYTFFGQHNILLALVDIVALDFVLAACVQAFSKANHVAGNLMKPYLAWVLFATALNFSLWTLNKSA</sequence>
<dbReference type="EMBL" id="CM035407">
    <property type="protein sequence ID" value="KAH7444816.1"/>
    <property type="molecule type" value="Genomic_DNA"/>
</dbReference>
<evidence type="ECO:0000256" key="2">
    <source>
        <dbReference type="ARBA" id="ARBA00007524"/>
    </source>
</evidence>
<keyword evidence="3 7" id="KW-0812">Transmembrane</keyword>
<dbReference type="InterPro" id="IPR038330">
    <property type="entry name" value="TspO/MBR-related_sf"/>
</dbReference>
<dbReference type="PANTHER" id="PTHR10057">
    <property type="entry name" value="PERIPHERAL-TYPE BENZODIAZEPINE RECEPTOR"/>
    <property type="match status" value="1"/>
</dbReference>
<keyword evidence="5 7" id="KW-0472">Membrane</keyword>